<dbReference type="PaxDb" id="3708-A0A078JT42"/>
<name>A0A078JT42_BRANA</name>
<dbReference type="Gramene" id="CDY68776">
    <property type="protein sequence ID" value="CDY68776"/>
    <property type="gene ID" value="GSBRNA2T00077632001"/>
</dbReference>
<dbReference type="AlphaFoldDB" id="A0A078JT42"/>
<reference evidence="1 2" key="1">
    <citation type="journal article" date="2014" name="Science">
        <title>Plant genetics. Early allopolyploid evolution in the post-Neolithic Brassica napus oilseed genome.</title>
        <authorList>
            <person name="Chalhoub B."/>
            <person name="Denoeud F."/>
            <person name="Liu S."/>
            <person name="Parkin I.A."/>
            <person name="Tang H."/>
            <person name="Wang X."/>
            <person name="Chiquet J."/>
            <person name="Belcram H."/>
            <person name="Tong C."/>
            <person name="Samans B."/>
            <person name="Correa M."/>
            <person name="Da Silva C."/>
            <person name="Just J."/>
            <person name="Falentin C."/>
            <person name="Koh C.S."/>
            <person name="Le Clainche I."/>
            <person name="Bernard M."/>
            <person name="Bento P."/>
            <person name="Noel B."/>
            <person name="Labadie K."/>
            <person name="Alberti A."/>
            <person name="Charles M."/>
            <person name="Arnaud D."/>
            <person name="Guo H."/>
            <person name="Daviaud C."/>
            <person name="Alamery S."/>
            <person name="Jabbari K."/>
            <person name="Zhao M."/>
            <person name="Edger P.P."/>
            <person name="Chelaifa H."/>
            <person name="Tack D."/>
            <person name="Lassalle G."/>
            <person name="Mestiri I."/>
            <person name="Schnel N."/>
            <person name="Le Paslier M.C."/>
            <person name="Fan G."/>
            <person name="Renault V."/>
            <person name="Bayer P.E."/>
            <person name="Golicz A.A."/>
            <person name="Manoli S."/>
            <person name="Lee T.H."/>
            <person name="Thi V.H."/>
            <person name="Chalabi S."/>
            <person name="Hu Q."/>
            <person name="Fan C."/>
            <person name="Tollenaere R."/>
            <person name="Lu Y."/>
            <person name="Battail C."/>
            <person name="Shen J."/>
            <person name="Sidebottom C.H."/>
            <person name="Wang X."/>
            <person name="Canaguier A."/>
            <person name="Chauveau A."/>
            <person name="Berard A."/>
            <person name="Deniot G."/>
            <person name="Guan M."/>
            <person name="Liu Z."/>
            <person name="Sun F."/>
            <person name="Lim Y.P."/>
            <person name="Lyons E."/>
            <person name="Town C.D."/>
            <person name="Bancroft I."/>
            <person name="Wang X."/>
            <person name="Meng J."/>
            <person name="Ma J."/>
            <person name="Pires J.C."/>
            <person name="King G.J."/>
            <person name="Brunel D."/>
            <person name="Delourme R."/>
            <person name="Renard M."/>
            <person name="Aury J.M."/>
            <person name="Adams K.L."/>
            <person name="Batley J."/>
            <person name="Snowdon R.J."/>
            <person name="Tost J."/>
            <person name="Edwards D."/>
            <person name="Zhou Y."/>
            <person name="Hua W."/>
            <person name="Sharpe A.G."/>
            <person name="Paterson A.H."/>
            <person name="Guan C."/>
            <person name="Wincker P."/>
        </authorList>
    </citation>
    <scope>NUCLEOTIDE SEQUENCE [LARGE SCALE GENOMIC DNA]</scope>
    <source>
        <strain evidence="2">cv. Darmor-bzh</strain>
    </source>
</reference>
<dbReference type="SUPFAM" id="SSF54001">
    <property type="entry name" value="Cysteine proteinases"/>
    <property type="match status" value="1"/>
</dbReference>
<gene>
    <name evidence="1" type="primary">BnaCnng60450D</name>
    <name evidence="1" type="ORF">GSBRNA2T00077632001</name>
</gene>
<keyword evidence="2" id="KW-1185">Reference proteome</keyword>
<organism evidence="1 2">
    <name type="scientific">Brassica napus</name>
    <name type="common">Rape</name>
    <dbReference type="NCBI Taxonomy" id="3708"/>
    <lineage>
        <taxon>Eukaryota</taxon>
        <taxon>Viridiplantae</taxon>
        <taxon>Streptophyta</taxon>
        <taxon>Embryophyta</taxon>
        <taxon>Tracheophyta</taxon>
        <taxon>Spermatophyta</taxon>
        <taxon>Magnoliopsida</taxon>
        <taxon>eudicotyledons</taxon>
        <taxon>Gunneridae</taxon>
        <taxon>Pentapetalae</taxon>
        <taxon>rosids</taxon>
        <taxon>malvids</taxon>
        <taxon>Brassicales</taxon>
        <taxon>Brassicaceae</taxon>
        <taxon>Brassiceae</taxon>
        <taxon>Brassica</taxon>
    </lineage>
</organism>
<evidence type="ECO:0000313" key="2">
    <source>
        <dbReference type="Proteomes" id="UP000028999"/>
    </source>
</evidence>
<sequence length="244" mass="27721">MDLFITWENDANHLVDDIEWIQIHGTCWAYSLRRHMNAACRIANLIDAESLSLAYLVNYMRMTSGLSDTLGLSSFDPVRPFLMLEGMVLDDDYRMLFAQFMRIPELPLPRGIRRFVVTDMIIHSLDHYQSNQDFEQAFVSAMNHSPITAAIPNYPSILSFIANPPQNNIYAPTLLELLFDDYPNLHVMFATGRGIYQGVPFVRFRDSSGLINGGFMNVEMGKGIIVKFVELIGACHYVIGAEMI</sequence>
<accession>A0A078JT42</accession>
<evidence type="ECO:0000313" key="1">
    <source>
        <dbReference type="EMBL" id="CDY68776.1"/>
    </source>
</evidence>
<proteinExistence type="predicted"/>
<dbReference type="EMBL" id="LK037949">
    <property type="protein sequence ID" value="CDY68776.1"/>
    <property type="molecule type" value="Genomic_DNA"/>
</dbReference>
<dbReference type="InterPro" id="IPR038765">
    <property type="entry name" value="Papain-like_cys_pep_sf"/>
</dbReference>
<dbReference type="Proteomes" id="UP000028999">
    <property type="component" value="Unassembled WGS sequence"/>
</dbReference>
<protein>
    <submittedName>
        <fullName evidence="1">BnaCnng60450D protein</fullName>
    </submittedName>
</protein>
<dbReference type="Gene3D" id="3.90.70.10">
    <property type="entry name" value="Cysteine proteinases"/>
    <property type="match status" value="1"/>
</dbReference>